<name>A0A7X1BA06_9BACT</name>
<dbReference type="RefSeq" id="WP_185661934.1">
    <property type="nucleotide sequence ID" value="NZ_CAWPOO010000013.1"/>
</dbReference>
<feature type="domain" description="Four-carbon acid sugar kinase nucleotide binding" evidence="8">
    <location>
        <begin position="275"/>
        <end position="452"/>
    </location>
</feature>
<dbReference type="AlphaFoldDB" id="A0A7X1BA06"/>
<dbReference type="InterPro" id="IPR010737">
    <property type="entry name" value="4-carb_acid_sugar_kinase_N"/>
</dbReference>
<evidence type="ECO:0000313" key="10">
    <source>
        <dbReference type="Proteomes" id="UP000526501"/>
    </source>
</evidence>
<dbReference type="Gene3D" id="3.40.50.10840">
    <property type="entry name" value="Putative sugar-binding, N-terminal domain"/>
    <property type="match status" value="1"/>
</dbReference>
<keyword evidence="10" id="KW-1185">Reference proteome</keyword>
<sequence>MPEAESKLKIVYYADDFTGSTDALEFLTRAGARAVLFVEPPSPEQLQRFPDLDAVGVAGLTRSMAPGPMEQRLRADLSELKKLEPRHLHYKVCSTFDSSPEIGNIGRAIETGRSVFKNKLTPVVVGAPALGRYVSFGNLYAKMGIGSTGRVYRLDRHPSISRHPVTPMKEANLAMHLAQQTELEIGVVDFPELEAGFEFSEERGGEQVLVIDTLSESHLGMIGGALERAADRIGDTLFSVGSSGVEMALGREWERSGSLVPITQFPAVDPVTNLLVVSGSCSPVTSGQIDWALENGFAEVALDTSRLANAEDSTSEKDRVIEGAVARLRSGSPVVVHTARGGEDARLARTQEAFLRSGMTLETFKSQTGKLFGKALGEIAKRCVAEANLKRVLLAGGDSSSYAARQMGIEAVEMIAPLSPGAPLCRVYSQDPCLNGAEINFKGGQVGAENYFGQVANGTL</sequence>
<evidence type="ECO:0000256" key="2">
    <source>
        <dbReference type="ARBA" id="ARBA00022679"/>
    </source>
</evidence>
<dbReference type="Proteomes" id="UP000526501">
    <property type="component" value="Unassembled WGS sequence"/>
</dbReference>
<keyword evidence="3" id="KW-0547">Nucleotide-binding</keyword>
<dbReference type="GO" id="GO:0016301">
    <property type="term" value="F:kinase activity"/>
    <property type="evidence" value="ECO:0007669"/>
    <property type="project" value="UniProtKB-KW"/>
</dbReference>
<evidence type="ECO:0000259" key="7">
    <source>
        <dbReference type="Pfam" id="PF07005"/>
    </source>
</evidence>
<dbReference type="SUPFAM" id="SSF142764">
    <property type="entry name" value="YgbK-like"/>
    <property type="match status" value="1"/>
</dbReference>
<dbReference type="GO" id="GO:0005524">
    <property type="term" value="F:ATP binding"/>
    <property type="evidence" value="ECO:0007669"/>
    <property type="project" value="UniProtKB-KW"/>
</dbReference>
<keyword evidence="2" id="KW-0808">Transferase</keyword>
<evidence type="ECO:0000256" key="1">
    <source>
        <dbReference type="ARBA" id="ARBA00005715"/>
    </source>
</evidence>
<comment type="caution">
    <text evidence="9">The sequence shown here is derived from an EMBL/GenBank/DDBJ whole genome shotgun (WGS) entry which is preliminary data.</text>
</comment>
<dbReference type="InterPro" id="IPR031475">
    <property type="entry name" value="NBD_C"/>
</dbReference>
<comment type="similarity">
    <text evidence="1">Belongs to the four-carbon acid sugar kinase family.</text>
</comment>
<proteinExistence type="inferred from homology"/>
<keyword evidence="6" id="KW-0119">Carbohydrate metabolism</keyword>
<evidence type="ECO:0000313" key="9">
    <source>
        <dbReference type="EMBL" id="MBC2608079.1"/>
    </source>
</evidence>
<dbReference type="Gene3D" id="3.40.980.20">
    <property type="entry name" value="Four-carbon acid sugar kinase, nucleotide binding domain"/>
    <property type="match status" value="1"/>
</dbReference>
<feature type="domain" description="Four-carbon acid sugar kinase N-terminal" evidence="7">
    <location>
        <begin position="10"/>
        <end position="249"/>
    </location>
</feature>
<accession>A0A7X1BA06</accession>
<evidence type="ECO:0000256" key="4">
    <source>
        <dbReference type="ARBA" id="ARBA00022777"/>
    </source>
</evidence>
<keyword evidence="5" id="KW-0067">ATP-binding</keyword>
<dbReference type="Pfam" id="PF17042">
    <property type="entry name" value="NBD_C"/>
    <property type="match status" value="1"/>
</dbReference>
<dbReference type="Pfam" id="PF07005">
    <property type="entry name" value="SBD_N"/>
    <property type="match status" value="1"/>
</dbReference>
<dbReference type="InterPro" id="IPR042213">
    <property type="entry name" value="NBD_C_sf"/>
</dbReference>
<dbReference type="InterPro" id="IPR037051">
    <property type="entry name" value="4-carb_acid_sugar_kinase_N_sf"/>
</dbReference>
<evidence type="ECO:0000256" key="6">
    <source>
        <dbReference type="ARBA" id="ARBA00023277"/>
    </source>
</evidence>
<evidence type="ECO:0000256" key="3">
    <source>
        <dbReference type="ARBA" id="ARBA00022741"/>
    </source>
</evidence>
<protein>
    <submittedName>
        <fullName evidence="9">Four-carbon acid sugar kinase family protein</fullName>
    </submittedName>
</protein>
<evidence type="ECO:0000256" key="5">
    <source>
        <dbReference type="ARBA" id="ARBA00022840"/>
    </source>
</evidence>
<evidence type="ECO:0000259" key="8">
    <source>
        <dbReference type="Pfam" id="PF17042"/>
    </source>
</evidence>
<reference evidence="9 10" key="1">
    <citation type="submission" date="2020-07" db="EMBL/GenBank/DDBJ databases">
        <authorList>
            <person name="Feng X."/>
        </authorList>
    </citation>
    <scope>NUCLEOTIDE SEQUENCE [LARGE SCALE GENOMIC DNA]</scope>
    <source>
        <strain evidence="9 10">JCM23202</strain>
    </source>
</reference>
<keyword evidence="4 9" id="KW-0418">Kinase</keyword>
<organism evidence="9 10">
    <name type="scientific">Pelagicoccus albus</name>
    <dbReference type="NCBI Taxonomy" id="415222"/>
    <lineage>
        <taxon>Bacteria</taxon>
        <taxon>Pseudomonadati</taxon>
        <taxon>Verrucomicrobiota</taxon>
        <taxon>Opitutia</taxon>
        <taxon>Puniceicoccales</taxon>
        <taxon>Pelagicoccaceae</taxon>
        <taxon>Pelagicoccus</taxon>
    </lineage>
</organism>
<gene>
    <name evidence="9" type="ORF">H5P27_18640</name>
</gene>
<dbReference type="EMBL" id="JACHVC010000013">
    <property type="protein sequence ID" value="MBC2608079.1"/>
    <property type="molecule type" value="Genomic_DNA"/>
</dbReference>